<accession>A0A6A6GCW9</accession>
<name>A0A6A6GCW9_9PEZI</name>
<keyword evidence="6" id="KW-0732">Signal</keyword>
<sequence length="387" mass="35573">MPVPTGVFPPVPGAGGEGDSGVGGIEELLNRLLERLREREGAEGGDDAAPALKARDAEADAQFGGLGSLGGGGLGSLGGGSGGAGLGSGLGGGSASGFDLGALLDRLGKGSGSGSFPSLPTGGFGSGGSSFPGLGGGSGGGLPSLGGGAGGSLPGLGSSGGSLPGAGSGSGGGGLGDFLGGAGGGFLGGGAGGGGSSNDVVSGECKGTTLIFARGTGEPATMGFVVGPGLSNSLRQSLGGDVAVQGVDYAASAAGNAQMGRGAGADKMVQLANQALQKCPDTNLVLSGYSQGAMVVHAALQGGVDGSKVAAVATFGDPLNGQAFRGVDNSKVVQVCGSADALCAGRGQTSGSGGHTSYGSQTGAAAQKVAAIVKGADAAAPAPAPAQ</sequence>
<dbReference type="PANTHER" id="PTHR48250">
    <property type="entry name" value="CUTINASE 2-RELATED"/>
    <property type="match status" value="1"/>
</dbReference>
<evidence type="ECO:0000256" key="6">
    <source>
        <dbReference type="ARBA" id="ARBA00022729"/>
    </source>
</evidence>
<evidence type="ECO:0000256" key="9">
    <source>
        <dbReference type="ARBA" id="ARBA00034045"/>
    </source>
</evidence>
<evidence type="ECO:0000256" key="10">
    <source>
        <dbReference type="PIRSR" id="PIRSR611150-1"/>
    </source>
</evidence>
<dbReference type="EMBL" id="ML992506">
    <property type="protein sequence ID" value="KAF2223527.1"/>
    <property type="molecule type" value="Genomic_DNA"/>
</dbReference>
<gene>
    <name evidence="14" type="ORF">BDZ85DRAFT_261736</name>
</gene>
<feature type="active site" description="Proton donor/acceptor" evidence="10">
    <location>
        <position position="355"/>
    </location>
</feature>
<dbReference type="GO" id="GO:0005576">
    <property type="term" value="C:extracellular region"/>
    <property type="evidence" value="ECO:0007669"/>
    <property type="project" value="UniProtKB-SubCell"/>
</dbReference>
<protein>
    <recommendedName>
        <fullName evidence="3 12">Cutinase</fullName>
        <ecNumber evidence="3 12">3.1.1.74</ecNumber>
    </recommendedName>
</protein>
<keyword evidence="7 12" id="KW-0378">Hydrolase</keyword>
<evidence type="ECO:0000256" key="5">
    <source>
        <dbReference type="ARBA" id="ARBA00022525"/>
    </source>
</evidence>
<feature type="compositionally biased region" description="Gly residues" evidence="13">
    <location>
        <begin position="122"/>
        <end position="168"/>
    </location>
</feature>
<dbReference type="InterPro" id="IPR029058">
    <property type="entry name" value="AB_hydrolase_fold"/>
</dbReference>
<dbReference type="InterPro" id="IPR043580">
    <property type="entry name" value="CUTINASE_1"/>
</dbReference>
<proteinExistence type="inferred from homology"/>
<evidence type="ECO:0000256" key="13">
    <source>
        <dbReference type="SAM" id="MobiDB-lite"/>
    </source>
</evidence>
<dbReference type="InterPro" id="IPR011150">
    <property type="entry name" value="Cutinase_monf"/>
</dbReference>
<feature type="active site" evidence="10">
    <location>
        <position position="340"/>
    </location>
</feature>
<keyword evidence="15" id="KW-1185">Reference proteome</keyword>
<evidence type="ECO:0000256" key="3">
    <source>
        <dbReference type="ARBA" id="ARBA00013095"/>
    </source>
</evidence>
<feature type="compositionally biased region" description="Pro residues" evidence="13">
    <location>
        <begin position="1"/>
        <end position="12"/>
    </location>
</feature>
<feature type="region of interest" description="Disordered" evidence="13">
    <location>
        <begin position="111"/>
        <end position="168"/>
    </location>
</feature>
<dbReference type="OrthoDB" id="2975078at2759"/>
<dbReference type="Gene3D" id="3.40.50.1820">
    <property type="entry name" value="alpha/beta hydrolase"/>
    <property type="match status" value="1"/>
</dbReference>
<evidence type="ECO:0000256" key="7">
    <source>
        <dbReference type="ARBA" id="ARBA00022801"/>
    </source>
</evidence>
<keyword evidence="4 12" id="KW-0719">Serine esterase</keyword>
<evidence type="ECO:0000256" key="2">
    <source>
        <dbReference type="ARBA" id="ARBA00007534"/>
    </source>
</evidence>
<comment type="function">
    <text evidence="12">Catalyzes the hydrolysis of complex carboxylic polyesters found in the cell wall of plants. Degrades cutin, a macromolecule that forms the structure of the plant cuticle.</text>
</comment>
<evidence type="ECO:0000256" key="4">
    <source>
        <dbReference type="ARBA" id="ARBA00022487"/>
    </source>
</evidence>
<dbReference type="AlphaFoldDB" id="A0A6A6GCW9"/>
<dbReference type="PROSITE" id="PS00155">
    <property type="entry name" value="CUTINASE_1"/>
    <property type="match status" value="1"/>
</dbReference>
<dbReference type="SMART" id="SM01110">
    <property type="entry name" value="Cutinase"/>
    <property type="match status" value="1"/>
</dbReference>
<comment type="catalytic activity">
    <reaction evidence="9 12">
        <text>cutin + H2O = cutin monomers.</text>
        <dbReference type="EC" id="3.1.1.74"/>
    </reaction>
</comment>
<dbReference type="Proteomes" id="UP000799538">
    <property type="component" value="Unassembled WGS sequence"/>
</dbReference>
<comment type="subcellular location">
    <subcellularLocation>
        <location evidence="1 12">Secreted</location>
    </subcellularLocation>
</comment>
<dbReference type="InterPro" id="IPR000675">
    <property type="entry name" value="Cutinase/axe"/>
</dbReference>
<keyword evidence="8 11" id="KW-1015">Disulfide bond</keyword>
<evidence type="ECO:0000256" key="1">
    <source>
        <dbReference type="ARBA" id="ARBA00004613"/>
    </source>
</evidence>
<feature type="disulfide bond" evidence="11">
    <location>
        <begin position="336"/>
        <end position="343"/>
    </location>
</feature>
<dbReference type="PRINTS" id="PR00129">
    <property type="entry name" value="CUTINASE"/>
</dbReference>
<dbReference type="SUPFAM" id="SSF53474">
    <property type="entry name" value="alpha/beta-Hydrolases"/>
    <property type="match status" value="1"/>
</dbReference>
<reference evidence="15" key="1">
    <citation type="journal article" date="2020" name="Stud. Mycol.">
        <title>101 Dothideomycetes genomes: A test case for predicting lifestyles and emergence of pathogens.</title>
        <authorList>
            <person name="Haridas S."/>
            <person name="Albert R."/>
            <person name="Binder M."/>
            <person name="Bloem J."/>
            <person name="LaButti K."/>
            <person name="Salamov A."/>
            <person name="Andreopoulos B."/>
            <person name="Baker S."/>
            <person name="Barry K."/>
            <person name="Bills G."/>
            <person name="Bluhm B."/>
            <person name="Cannon C."/>
            <person name="Castanera R."/>
            <person name="Culley D."/>
            <person name="Daum C."/>
            <person name="Ezra D."/>
            <person name="Gonzalez J."/>
            <person name="Henrissat B."/>
            <person name="Kuo A."/>
            <person name="Liang C."/>
            <person name="Lipzen A."/>
            <person name="Lutzoni F."/>
            <person name="Magnuson J."/>
            <person name="Mondo S."/>
            <person name="Nolan M."/>
            <person name="Ohm R."/>
            <person name="Pangilinan J."/>
            <person name="Park H.-J."/>
            <person name="Ramirez L."/>
            <person name="Alfaro M."/>
            <person name="Sun H."/>
            <person name="Tritt A."/>
            <person name="Yoshinaga Y."/>
            <person name="Zwiers L.-H."/>
            <person name="Turgeon B."/>
            <person name="Goodwin S."/>
            <person name="Spatafora J."/>
            <person name="Crous P."/>
            <person name="Grigoriev I."/>
        </authorList>
    </citation>
    <scope>NUCLEOTIDE SEQUENCE [LARGE SCALE GENOMIC DNA]</scope>
    <source>
        <strain evidence="15">CECT 20119</strain>
    </source>
</reference>
<dbReference type="Pfam" id="PF01083">
    <property type="entry name" value="Cutinase"/>
    <property type="match status" value="1"/>
</dbReference>
<dbReference type="GO" id="GO:0016052">
    <property type="term" value="P:carbohydrate catabolic process"/>
    <property type="evidence" value="ECO:0007669"/>
    <property type="project" value="TreeGrafter"/>
</dbReference>
<feature type="region of interest" description="Disordered" evidence="13">
    <location>
        <begin position="1"/>
        <end position="23"/>
    </location>
</feature>
<dbReference type="EC" id="3.1.1.74" evidence="3 12"/>
<dbReference type="PANTHER" id="PTHR48250:SF2">
    <property type="entry name" value="CUTINASE"/>
    <property type="match status" value="1"/>
</dbReference>
<organism evidence="14 15">
    <name type="scientific">Elsinoe ampelina</name>
    <dbReference type="NCBI Taxonomy" id="302913"/>
    <lineage>
        <taxon>Eukaryota</taxon>
        <taxon>Fungi</taxon>
        <taxon>Dikarya</taxon>
        <taxon>Ascomycota</taxon>
        <taxon>Pezizomycotina</taxon>
        <taxon>Dothideomycetes</taxon>
        <taxon>Dothideomycetidae</taxon>
        <taxon>Myriangiales</taxon>
        <taxon>Elsinoaceae</taxon>
        <taxon>Elsinoe</taxon>
    </lineage>
</organism>
<feature type="compositionally biased region" description="Gly residues" evidence="13">
    <location>
        <begin position="13"/>
        <end position="23"/>
    </location>
</feature>
<dbReference type="GO" id="GO:0050525">
    <property type="term" value="F:cutinase activity"/>
    <property type="evidence" value="ECO:0007669"/>
    <property type="project" value="UniProtKB-UniRule"/>
</dbReference>
<evidence type="ECO:0000313" key="14">
    <source>
        <dbReference type="EMBL" id="KAF2223527.1"/>
    </source>
</evidence>
<comment type="similarity">
    <text evidence="2 12">Belongs to the cutinase family.</text>
</comment>
<feature type="active site" description="Nucleophile" evidence="10">
    <location>
        <position position="290"/>
    </location>
</feature>
<evidence type="ECO:0000313" key="15">
    <source>
        <dbReference type="Proteomes" id="UP000799538"/>
    </source>
</evidence>
<evidence type="ECO:0000256" key="8">
    <source>
        <dbReference type="ARBA" id="ARBA00023157"/>
    </source>
</evidence>
<evidence type="ECO:0000256" key="11">
    <source>
        <dbReference type="PIRSR" id="PIRSR611150-2"/>
    </source>
</evidence>
<feature type="disulfide bond" evidence="11">
    <location>
        <begin position="205"/>
        <end position="279"/>
    </location>
</feature>
<evidence type="ECO:0000256" key="12">
    <source>
        <dbReference type="RuleBase" id="RU361263"/>
    </source>
</evidence>
<keyword evidence="5 12" id="KW-0964">Secreted</keyword>